<comment type="caution">
    <text evidence="2">The sequence shown here is derived from an EMBL/GenBank/DDBJ whole genome shotgun (WGS) entry which is preliminary data.</text>
</comment>
<evidence type="ECO:0000313" key="3">
    <source>
        <dbReference type="Proteomes" id="UP000784294"/>
    </source>
</evidence>
<organism evidence="2 3">
    <name type="scientific">Protopolystoma xenopodis</name>
    <dbReference type="NCBI Taxonomy" id="117903"/>
    <lineage>
        <taxon>Eukaryota</taxon>
        <taxon>Metazoa</taxon>
        <taxon>Spiralia</taxon>
        <taxon>Lophotrochozoa</taxon>
        <taxon>Platyhelminthes</taxon>
        <taxon>Monogenea</taxon>
        <taxon>Polyopisthocotylea</taxon>
        <taxon>Polystomatidea</taxon>
        <taxon>Polystomatidae</taxon>
        <taxon>Protopolystoma</taxon>
    </lineage>
</organism>
<dbReference type="EMBL" id="CAAALY010048577">
    <property type="protein sequence ID" value="VEL20915.1"/>
    <property type="molecule type" value="Genomic_DNA"/>
</dbReference>
<name>A0A448WUZ1_9PLAT</name>
<dbReference type="AlphaFoldDB" id="A0A448WUZ1"/>
<reference evidence="2" key="1">
    <citation type="submission" date="2018-11" db="EMBL/GenBank/DDBJ databases">
        <authorList>
            <consortium name="Pathogen Informatics"/>
        </authorList>
    </citation>
    <scope>NUCLEOTIDE SEQUENCE</scope>
</reference>
<accession>A0A448WUZ1</accession>
<keyword evidence="1" id="KW-1133">Transmembrane helix</keyword>
<sequence>MSHLELLIYVPFDLGAYSVLHHRIACLVSTPTLYCASVNYLYTRTLVYLRYLAHWTLFYANSSIYSTSHLQYLVESLSCLRIFVHAANSLLFGFESVNDLVNRLCNQFPVDQVPPGPVLLLMAKMAVEWANSGTVGHLLSMPEELLLTIPQTSTENNA</sequence>
<evidence type="ECO:0000313" key="2">
    <source>
        <dbReference type="EMBL" id="VEL20915.1"/>
    </source>
</evidence>
<keyword evidence="1" id="KW-0472">Membrane</keyword>
<gene>
    <name evidence="2" type="ORF">PXEA_LOCUS14355</name>
</gene>
<proteinExistence type="predicted"/>
<feature type="transmembrane region" description="Helical" evidence="1">
    <location>
        <begin position="20"/>
        <end position="42"/>
    </location>
</feature>
<keyword evidence="1" id="KW-0812">Transmembrane</keyword>
<dbReference type="Proteomes" id="UP000784294">
    <property type="component" value="Unassembled WGS sequence"/>
</dbReference>
<evidence type="ECO:0000256" key="1">
    <source>
        <dbReference type="SAM" id="Phobius"/>
    </source>
</evidence>
<keyword evidence="3" id="KW-1185">Reference proteome</keyword>
<protein>
    <submittedName>
        <fullName evidence="2">Uncharacterized protein</fullName>
    </submittedName>
</protein>